<gene>
    <name evidence="6" type="ORF">DNFV4_02516</name>
</gene>
<keyword evidence="3" id="KW-0472">Membrane</keyword>
<feature type="domain" description="Outer membrane protein beta-barrel" evidence="5">
    <location>
        <begin position="201"/>
        <end position="336"/>
    </location>
</feature>
<keyword evidence="2" id="KW-0732">Signal</keyword>
<proteinExistence type="predicted"/>
<evidence type="ECO:0000256" key="2">
    <source>
        <dbReference type="ARBA" id="ARBA00022729"/>
    </source>
</evidence>
<reference evidence="6" key="1">
    <citation type="submission" date="2022-10" db="EMBL/GenBank/DDBJ databases">
        <authorList>
            <person name="Koch H."/>
        </authorList>
    </citation>
    <scope>NUCLEOTIDE SEQUENCE</scope>
    <source>
        <strain evidence="6">DNF</strain>
    </source>
</reference>
<dbReference type="AlphaFoldDB" id="A0AA86N039"/>
<evidence type="ECO:0000313" key="6">
    <source>
        <dbReference type="EMBL" id="CAI4032091.1"/>
    </source>
</evidence>
<evidence type="ECO:0000259" key="5">
    <source>
        <dbReference type="Pfam" id="PF13505"/>
    </source>
</evidence>
<accession>A0AA86N039</accession>
<evidence type="ECO:0000256" key="4">
    <source>
        <dbReference type="ARBA" id="ARBA00023237"/>
    </source>
</evidence>
<evidence type="ECO:0000256" key="1">
    <source>
        <dbReference type="ARBA" id="ARBA00004442"/>
    </source>
</evidence>
<keyword evidence="4" id="KW-0998">Cell outer membrane</keyword>
<dbReference type="KEGG" id="nti:DNFV4_02516"/>
<name>A0AA86N039_9BACT</name>
<dbReference type="InterPro" id="IPR027385">
    <property type="entry name" value="Beta-barrel_OMP"/>
</dbReference>
<evidence type="ECO:0000256" key="3">
    <source>
        <dbReference type="ARBA" id="ARBA00023136"/>
    </source>
</evidence>
<dbReference type="Pfam" id="PF13505">
    <property type="entry name" value="OMP_b-brl"/>
    <property type="match status" value="1"/>
</dbReference>
<dbReference type="InterPro" id="IPR036942">
    <property type="entry name" value="Beta-barrel_TonB_sf"/>
</dbReference>
<dbReference type="EMBL" id="OX365700">
    <property type="protein sequence ID" value="CAI4032091.1"/>
    <property type="molecule type" value="Genomic_DNA"/>
</dbReference>
<sequence>MSLLRSIERFCRIGLIHLLILGATASGAEEWSVNAVGNLHYTDDVALFSATRRLSLHGDPTQPVLDSVLTGKGSDMVIEPELTVARPFASPWGRTEVAVRGQAFVYAVNPRFNHGSFGIQALHEFTPDTKMRVRFYSTPNLLLGDNESKRTDSLAEERVTSHIGSVRLEQRLSDSWELRLLARYGVRLYNDAFEHQNTNFWTVGPHLVWHMTERMAFTLGYHYERGLADGRHQPELRDDTSYINHYVALGLEAELTKRLGLELGFHYERNNWTSGIVGDERKDGHETVVLGEINARYRLSERWNVLLGFQRSQRKQSFEEGLVHNTNVTLGASYVF</sequence>
<dbReference type="Gene3D" id="2.40.170.20">
    <property type="entry name" value="TonB-dependent receptor, beta-barrel domain"/>
    <property type="match status" value="1"/>
</dbReference>
<organism evidence="6 7">
    <name type="scientific">Nitrospira tepida</name>
    <dbReference type="NCBI Taxonomy" id="2973512"/>
    <lineage>
        <taxon>Bacteria</taxon>
        <taxon>Pseudomonadati</taxon>
        <taxon>Nitrospirota</taxon>
        <taxon>Nitrospiria</taxon>
        <taxon>Nitrospirales</taxon>
        <taxon>Nitrospiraceae</taxon>
        <taxon>Nitrospira</taxon>
    </lineage>
</organism>
<keyword evidence="7" id="KW-1185">Reference proteome</keyword>
<protein>
    <recommendedName>
        <fullName evidence="5">Outer membrane protein beta-barrel domain-containing protein</fullName>
    </recommendedName>
</protein>
<dbReference type="SUPFAM" id="SSF56935">
    <property type="entry name" value="Porins"/>
    <property type="match status" value="1"/>
</dbReference>
<dbReference type="RefSeq" id="WP_289268840.1">
    <property type="nucleotide sequence ID" value="NZ_OX365700.1"/>
</dbReference>
<dbReference type="GO" id="GO:0009279">
    <property type="term" value="C:cell outer membrane"/>
    <property type="evidence" value="ECO:0007669"/>
    <property type="project" value="UniProtKB-SubCell"/>
</dbReference>
<evidence type="ECO:0000313" key="7">
    <source>
        <dbReference type="Proteomes" id="UP001179121"/>
    </source>
</evidence>
<comment type="subcellular location">
    <subcellularLocation>
        <location evidence="1">Cell outer membrane</location>
    </subcellularLocation>
</comment>
<dbReference type="Proteomes" id="UP001179121">
    <property type="component" value="Chromosome"/>
</dbReference>